<reference evidence="2" key="1">
    <citation type="journal article" date="2022" name="Microorganisms">
        <title>Two New Species of Filamentous Sulfur Bacteria of the Genus Thiothrix, Thiothrix winogradskyi sp. nov. and 'Candidatus Thiothrix sulfatifontis' sp. nov.</title>
        <authorList>
            <person name="Ravin N.V."/>
            <person name="Rossetti S."/>
            <person name="Beletsky A.V."/>
            <person name="Kadnikov V.V."/>
            <person name="Rudenko T.S."/>
            <person name="Smolyakov D.D."/>
            <person name="Moskvitina M.I."/>
            <person name="Gureeva M.V."/>
            <person name="Mardanov A.V."/>
            <person name="Grabovich M.Y."/>
        </authorList>
    </citation>
    <scope>NUCLEOTIDE SEQUENCE</scope>
    <source>
        <strain evidence="2">CT3</strain>
    </source>
</reference>
<evidence type="ECO:0000313" key="3">
    <source>
        <dbReference type="Proteomes" id="UP001054801"/>
    </source>
</evidence>
<evidence type="ECO:0000313" key="2">
    <source>
        <dbReference type="EMBL" id="UJS24345.1"/>
    </source>
</evidence>
<sequence length="129" mass="14827">MTLALTYALFALVAIIANIGTQAVIMYLYSGSFQLEFSVLGGTAIGLIIKYILDKQYIFHFKTKNLAHNNKTFLLYTFTGIFTTLIFWGFEFGFHYLFQNDLLRYVGGIIGLLIGYIIKYRLDKKHVFI</sequence>
<organism evidence="2 3">
    <name type="scientific">Thiothrix winogradskyi</name>
    <dbReference type="NCBI Taxonomy" id="96472"/>
    <lineage>
        <taxon>Bacteria</taxon>
        <taxon>Pseudomonadati</taxon>
        <taxon>Pseudomonadota</taxon>
        <taxon>Gammaproteobacteria</taxon>
        <taxon>Thiotrichales</taxon>
        <taxon>Thiotrichaceae</taxon>
        <taxon>Thiothrix</taxon>
    </lineage>
</organism>
<name>A0ABY3T0S5_9GAMM</name>
<keyword evidence="1" id="KW-1133">Transmembrane helix</keyword>
<keyword evidence="3" id="KW-1185">Reference proteome</keyword>
<dbReference type="NCBIfam" id="NF037976">
    <property type="entry name" value="gtrA_1"/>
    <property type="match status" value="1"/>
</dbReference>
<gene>
    <name evidence="2" type="ORF">L2Y54_20815</name>
</gene>
<dbReference type="EMBL" id="CP091244">
    <property type="protein sequence ID" value="UJS24345.1"/>
    <property type="molecule type" value="Genomic_DNA"/>
</dbReference>
<feature type="transmembrane region" description="Helical" evidence="1">
    <location>
        <begin position="102"/>
        <end position="118"/>
    </location>
</feature>
<feature type="transmembrane region" description="Helical" evidence="1">
    <location>
        <begin position="7"/>
        <end position="29"/>
    </location>
</feature>
<accession>A0ABY3T0S5</accession>
<keyword evidence="1" id="KW-0812">Transmembrane</keyword>
<feature type="transmembrane region" description="Helical" evidence="1">
    <location>
        <begin position="73"/>
        <end position="90"/>
    </location>
</feature>
<feature type="transmembrane region" description="Helical" evidence="1">
    <location>
        <begin position="35"/>
        <end position="53"/>
    </location>
</feature>
<evidence type="ECO:0000256" key="1">
    <source>
        <dbReference type="SAM" id="Phobius"/>
    </source>
</evidence>
<proteinExistence type="predicted"/>
<dbReference type="Proteomes" id="UP001054801">
    <property type="component" value="Chromosome"/>
</dbReference>
<protein>
    <submittedName>
        <fullName evidence="2">GtrA family protein</fullName>
    </submittedName>
</protein>
<keyword evidence="1" id="KW-0472">Membrane</keyword>
<dbReference type="RefSeq" id="WP_236498778.1">
    <property type="nucleotide sequence ID" value="NZ_CP091244.1"/>
</dbReference>